<evidence type="ECO:0000313" key="2">
    <source>
        <dbReference type="Proteomes" id="UP000031473"/>
    </source>
</evidence>
<sequence>MFLNLNHYNLEVYKEAKKFWKACYQLILKLPASEKYNLIDQIRRASTSVLLNLSEGSSRKSQFERNRYYEISRGSIIEIVSCLDIIFEENWLTMEELEQVGKPLKTTFILLSKLINAGKL</sequence>
<dbReference type="RefSeq" id="WP_039351539.1">
    <property type="nucleotide sequence ID" value="NZ_FOLA01000004.1"/>
</dbReference>
<dbReference type="NCBIfam" id="TIGR02436">
    <property type="entry name" value="four helix bundle protein"/>
    <property type="match status" value="1"/>
</dbReference>
<dbReference type="OrthoDB" id="9811959at2"/>
<dbReference type="PANTHER" id="PTHR38471:SF2">
    <property type="entry name" value="FOUR HELIX BUNDLE PROTEIN"/>
    <property type="match status" value="1"/>
</dbReference>
<evidence type="ECO:0000313" key="1">
    <source>
        <dbReference type="EMBL" id="KIA89025.1"/>
    </source>
</evidence>
<dbReference type="InterPro" id="IPR012657">
    <property type="entry name" value="23S_rRNA-intervening_sequence"/>
</dbReference>
<dbReference type="Pfam" id="PF05635">
    <property type="entry name" value="23S_rRNA_IVP"/>
    <property type="match status" value="1"/>
</dbReference>
<gene>
    <name evidence="1" type="ORF">OA86_08080</name>
</gene>
<dbReference type="STRING" id="266749.SAMN05421876_104148"/>
<keyword evidence="1" id="KW-0689">Ribosomal protein</keyword>
<protein>
    <submittedName>
        <fullName evidence="1">30S ribosomal protein S23</fullName>
    </submittedName>
</protein>
<dbReference type="AlphaFoldDB" id="A0A0C1D5K3"/>
<proteinExistence type="predicted"/>
<keyword evidence="2" id="KW-1185">Reference proteome</keyword>
<organism evidence="1 2">
    <name type="scientific">Kaistella jeonii</name>
    <dbReference type="NCBI Taxonomy" id="266749"/>
    <lineage>
        <taxon>Bacteria</taxon>
        <taxon>Pseudomonadati</taxon>
        <taxon>Bacteroidota</taxon>
        <taxon>Flavobacteriia</taxon>
        <taxon>Flavobacteriales</taxon>
        <taxon>Weeksellaceae</taxon>
        <taxon>Chryseobacterium group</taxon>
        <taxon>Kaistella</taxon>
    </lineage>
</organism>
<dbReference type="PANTHER" id="PTHR38471">
    <property type="entry name" value="FOUR HELIX BUNDLE PROTEIN"/>
    <property type="match status" value="1"/>
</dbReference>
<dbReference type="InterPro" id="IPR036583">
    <property type="entry name" value="23S_rRNA_IVS_sf"/>
</dbReference>
<dbReference type="Proteomes" id="UP000031473">
    <property type="component" value="Unassembled WGS sequence"/>
</dbReference>
<comment type="caution">
    <text evidence="1">The sequence shown here is derived from an EMBL/GenBank/DDBJ whole genome shotgun (WGS) entry which is preliminary data.</text>
</comment>
<dbReference type="EMBL" id="JSYL01000004">
    <property type="protein sequence ID" value="KIA89025.1"/>
    <property type="molecule type" value="Genomic_DNA"/>
</dbReference>
<reference evidence="1 2" key="1">
    <citation type="submission" date="2014-10" db="EMBL/GenBank/DDBJ databases">
        <title>Kaistella jeonii genome.</title>
        <authorList>
            <person name="Clayton J.T."/>
            <person name="Newman J.D."/>
        </authorList>
    </citation>
    <scope>NUCLEOTIDE SEQUENCE [LARGE SCALE GENOMIC DNA]</scope>
    <source>
        <strain evidence="1 2">DSM 17048</strain>
    </source>
</reference>
<dbReference type="CDD" id="cd16377">
    <property type="entry name" value="23S_rRNA_IVP_like"/>
    <property type="match status" value="1"/>
</dbReference>
<name>A0A0C1D5K3_9FLAO</name>
<dbReference type="GO" id="GO:0005840">
    <property type="term" value="C:ribosome"/>
    <property type="evidence" value="ECO:0007669"/>
    <property type="project" value="UniProtKB-KW"/>
</dbReference>
<dbReference type="SUPFAM" id="SSF158446">
    <property type="entry name" value="IVS-encoded protein-like"/>
    <property type="match status" value="1"/>
</dbReference>
<accession>A0A0C1D5K3</accession>
<dbReference type="Gene3D" id="1.20.1440.60">
    <property type="entry name" value="23S rRNA-intervening sequence"/>
    <property type="match status" value="1"/>
</dbReference>
<keyword evidence="1" id="KW-0687">Ribonucleoprotein</keyword>